<proteinExistence type="predicted"/>
<name>A0AA38KWE0_9AGAR</name>
<dbReference type="Proteomes" id="UP001163798">
    <property type="component" value="Unassembled WGS sequence"/>
</dbReference>
<gene>
    <name evidence="2" type="ORF">GGU10DRAFT_353580</name>
</gene>
<keyword evidence="1" id="KW-0812">Transmembrane</keyword>
<dbReference type="EMBL" id="MU793330">
    <property type="protein sequence ID" value="KAJ3785832.1"/>
    <property type="molecule type" value="Genomic_DNA"/>
</dbReference>
<evidence type="ECO:0000313" key="2">
    <source>
        <dbReference type="EMBL" id="KAJ3785832.1"/>
    </source>
</evidence>
<comment type="caution">
    <text evidence="2">The sequence shown here is derived from an EMBL/GenBank/DDBJ whole genome shotgun (WGS) entry which is preliminary data.</text>
</comment>
<keyword evidence="3" id="KW-1185">Reference proteome</keyword>
<reference evidence="2" key="1">
    <citation type="submission" date="2022-08" db="EMBL/GenBank/DDBJ databases">
        <authorList>
            <consortium name="DOE Joint Genome Institute"/>
            <person name="Min B."/>
            <person name="Riley R."/>
            <person name="Sierra-Patev S."/>
            <person name="Naranjo-Ortiz M."/>
            <person name="Looney B."/>
            <person name="Konkel Z."/>
            <person name="Slot J.C."/>
            <person name="Sakamoto Y."/>
            <person name="Steenwyk J.L."/>
            <person name="Rokas A."/>
            <person name="Carro J."/>
            <person name="Camarero S."/>
            <person name="Ferreira P."/>
            <person name="Molpeceres G."/>
            <person name="Ruiz-Duenas F.J."/>
            <person name="Serrano A."/>
            <person name="Henrissat B."/>
            <person name="Drula E."/>
            <person name="Hughes K.W."/>
            <person name="Mata J.L."/>
            <person name="Ishikawa N.K."/>
            <person name="Vargas-Isla R."/>
            <person name="Ushijima S."/>
            <person name="Smith C.A."/>
            <person name="Ahrendt S."/>
            <person name="Andreopoulos W."/>
            <person name="He G."/>
            <person name="Labutti K."/>
            <person name="Lipzen A."/>
            <person name="Ng V."/>
            <person name="Sandor L."/>
            <person name="Barry K."/>
            <person name="Martinez A.T."/>
            <person name="Xiao Y."/>
            <person name="Gibbons J.G."/>
            <person name="Terashima K."/>
            <person name="Hibbett D.S."/>
            <person name="Grigoriev I.V."/>
        </authorList>
    </citation>
    <scope>NUCLEOTIDE SEQUENCE</scope>
    <source>
        <strain evidence="2">TFB10291</strain>
    </source>
</reference>
<sequence>MNIKLMHLRTMYVLQAVSRRLSILRPGCLVAFVLSFEILTSFFTARSRGEELQAIHCSDSSLIVLGGVGSGRDPCGRVRVSGVKVS</sequence>
<organism evidence="2 3">
    <name type="scientific">Lentinula aff. detonsa</name>
    <dbReference type="NCBI Taxonomy" id="2804958"/>
    <lineage>
        <taxon>Eukaryota</taxon>
        <taxon>Fungi</taxon>
        <taxon>Dikarya</taxon>
        <taxon>Basidiomycota</taxon>
        <taxon>Agaricomycotina</taxon>
        <taxon>Agaricomycetes</taxon>
        <taxon>Agaricomycetidae</taxon>
        <taxon>Agaricales</taxon>
        <taxon>Marasmiineae</taxon>
        <taxon>Omphalotaceae</taxon>
        <taxon>Lentinula</taxon>
    </lineage>
</organism>
<keyword evidence="1" id="KW-1133">Transmembrane helix</keyword>
<protein>
    <submittedName>
        <fullName evidence="2">Uncharacterized protein</fullName>
    </submittedName>
</protein>
<dbReference type="AlphaFoldDB" id="A0AA38KWE0"/>
<accession>A0AA38KWE0</accession>
<evidence type="ECO:0000313" key="3">
    <source>
        <dbReference type="Proteomes" id="UP001163798"/>
    </source>
</evidence>
<feature type="transmembrane region" description="Helical" evidence="1">
    <location>
        <begin position="21"/>
        <end position="43"/>
    </location>
</feature>
<keyword evidence="1" id="KW-0472">Membrane</keyword>
<evidence type="ECO:0000256" key="1">
    <source>
        <dbReference type="SAM" id="Phobius"/>
    </source>
</evidence>